<dbReference type="PANTHER" id="PTHR30221:SF1">
    <property type="entry name" value="SMALL-CONDUCTANCE MECHANOSENSITIVE CHANNEL"/>
    <property type="match status" value="1"/>
</dbReference>
<dbReference type="InterPro" id="IPR049142">
    <property type="entry name" value="MS_channel_1st"/>
</dbReference>
<feature type="domain" description="Mechanosensitive ion channel MscS C-terminal" evidence="9">
    <location>
        <begin position="176"/>
        <end position="258"/>
    </location>
</feature>
<keyword evidence="6 7" id="KW-0472">Membrane</keyword>
<dbReference type="Gene3D" id="3.30.70.100">
    <property type="match status" value="1"/>
</dbReference>
<dbReference type="InterPro" id="IPR006685">
    <property type="entry name" value="MscS_channel_2nd"/>
</dbReference>
<organism evidence="11 12">
    <name type="scientific">Desulfonauticus submarinus</name>
    <dbReference type="NCBI Taxonomy" id="206665"/>
    <lineage>
        <taxon>Bacteria</taxon>
        <taxon>Pseudomonadati</taxon>
        <taxon>Thermodesulfobacteriota</taxon>
        <taxon>Desulfovibrionia</taxon>
        <taxon>Desulfovibrionales</taxon>
        <taxon>Desulfonauticaceae</taxon>
        <taxon>Desulfonauticus</taxon>
    </lineage>
</organism>
<gene>
    <name evidence="11" type="ORF">SAMN04488516_10932</name>
</gene>
<evidence type="ECO:0000313" key="11">
    <source>
        <dbReference type="EMBL" id="SDN85401.1"/>
    </source>
</evidence>
<feature type="transmembrane region" description="Helical" evidence="7">
    <location>
        <begin position="12"/>
        <end position="34"/>
    </location>
</feature>
<name>A0A1H0ESR0_9BACT</name>
<dbReference type="EMBL" id="FNIN01000009">
    <property type="protein sequence ID" value="SDN85401.1"/>
    <property type="molecule type" value="Genomic_DNA"/>
</dbReference>
<evidence type="ECO:0000313" key="12">
    <source>
        <dbReference type="Proteomes" id="UP000199602"/>
    </source>
</evidence>
<dbReference type="Pfam" id="PF00924">
    <property type="entry name" value="MS_channel_2nd"/>
    <property type="match status" value="1"/>
</dbReference>
<evidence type="ECO:0000259" key="8">
    <source>
        <dbReference type="Pfam" id="PF00924"/>
    </source>
</evidence>
<keyword evidence="12" id="KW-1185">Reference proteome</keyword>
<keyword evidence="5 7" id="KW-1133">Transmembrane helix</keyword>
<dbReference type="OrthoDB" id="9784565at2"/>
<dbReference type="InterPro" id="IPR045275">
    <property type="entry name" value="MscS_archaea/bacteria_type"/>
</dbReference>
<dbReference type="Pfam" id="PF21088">
    <property type="entry name" value="MS_channel_1st"/>
    <property type="match status" value="1"/>
</dbReference>
<accession>A0A1H0ESR0</accession>
<evidence type="ECO:0000256" key="3">
    <source>
        <dbReference type="ARBA" id="ARBA00022475"/>
    </source>
</evidence>
<evidence type="ECO:0000256" key="1">
    <source>
        <dbReference type="ARBA" id="ARBA00004651"/>
    </source>
</evidence>
<dbReference type="InterPro" id="IPR011066">
    <property type="entry name" value="MscS_channel_C_sf"/>
</dbReference>
<evidence type="ECO:0000259" key="9">
    <source>
        <dbReference type="Pfam" id="PF21082"/>
    </source>
</evidence>
<dbReference type="SUPFAM" id="SSF82689">
    <property type="entry name" value="Mechanosensitive channel protein MscS (YggB), C-terminal domain"/>
    <property type="match status" value="1"/>
</dbReference>
<dbReference type="PANTHER" id="PTHR30221">
    <property type="entry name" value="SMALL-CONDUCTANCE MECHANOSENSITIVE CHANNEL"/>
    <property type="match status" value="1"/>
</dbReference>
<dbReference type="Proteomes" id="UP000199602">
    <property type="component" value="Unassembled WGS sequence"/>
</dbReference>
<reference evidence="11 12" key="1">
    <citation type="submission" date="2016-10" db="EMBL/GenBank/DDBJ databases">
        <authorList>
            <person name="de Groot N.N."/>
        </authorList>
    </citation>
    <scope>NUCLEOTIDE SEQUENCE [LARGE SCALE GENOMIC DNA]</scope>
    <source>
        <strain evidence="11 12">DSM 15269</strain>
    </source>
</reference>
<dbReference type="AlphaFoldDB" id="A0A1H0ESR0"/>
<dbReference type="Gene3D" id="2.30.30.60">
    <property type="match status" value="1"/>
</dbReference>
<feature type="transmembrane region" description="Helical" evidence="7">
    <location>
        <begin position="55"/>
        <end position="77"/>
    </location>
</feature>
<dbReference type="InterPro" id="IPR011014">
    <property type="entry name" value="MscS_channel_TM-2"/>
</dbReference>
<dbReference type="InterPro" id="IPR006686">
    <property type="entry name" value="MscS_channel_CS"/>
</dbReference>
<evidence type="ECO:0000256" key="7">
    <source>
        <dbReference type="SAM" id="Phobius"/>
    </source>
</evidence>
<dbReference type="PROSITE" id="PS01246">
    <property type="entry name" value="UPF0003"/>
    <property type="match status" value="1"/>
</dbReference>
<dbReference type="InterPro" id="IPR023408">
    <property type="entry name" value="MscS_beta-dom_sf"/>
</dbReference>
<dbReference type="RefSeq" id="WP_092065768.1">
    <property type="nucleotide sequence ID" value="NZ_FNIN01000009.1"/>
</dbReference>
<dbReference type="InterPro" id="IPR010920">
    <property type="entry name" value="LSM_dom_sf"/>
</dbReference>
<keyword evidence="3" id="KW-1003">Cell membrane</keyword>
<feature type="domain" description="Mechanosensitive ion channel transmembrane helices 2/3" evidence="10">
    <location>
        <begin position="61"/>
        <end position="102"/>
    </location>
</feature>
<evidence type="ECO:0000256" key="4">
    <source>
        <dbReference type="ARBA" id="ARBA00022692"/>
    </source>
</evidence>
<dbReference type="SUPFAM" id="SSF50182">
    <property type="entry name" value="Sm-like ribonucleoproteins"/>
    <property type="match status" value="1"/>
</dbReference>
<dbReference type="InterPro" id="IPR049278">
    <property type="entry name" value="MS_channel_C"/>
</dbReference>
<evidence type="ECO:0000259" key="10">
    <source>
        <dbReference type="Pfam" id="PF21088"/>
    </source>
</evidence>
<protein>
    <submittedName>
        <fullName evidence="11">Small conductance mechanosensitive channel</fullName>
    </submittedName>
</protein>
<dbReference type="Pfam" id="PF21082">
    <property type="entry name" value="MS_channel_3rd"/>
    <property type="match status" value="1"/>
</dbReference>
<dbReference type="GO" id="GO:0005886">
    <property type="term" value="C:plasma membrane"/>
    <property type="evidence" value="ECO:0007669"/>
    <property type="project" value="UniProtKB-SubCell"/>
</dbReference>
<comment type="similarity">
    <text evidence="2">Belongs to the MscS (TC 1.A.23) family.</text>
</comment>
<dbReference type="Gene3D" id="1.10.287.1260">
    <property type="match status" value="1"/>
</dbReference>
<proteinExistence type="inferred from homology"/>
<comment type="subcellular location">
    <subcellularLocation>
        <location evidence="1">Cell membrane</location>
        <topology evidence="1">Multi-pass membrane protein</topology>
    </subcellularLocation>
</comment>
<evidence type="ECO:0000256" key="5">
    <source>
        <dbReference type="ARBA" id="ARBA00022989"/>
    </source>
</evidence>
<feature type="transmembrane region" description="Helical" evidence="7">
    <location>
        <begin position="83"/>
        <end position="101"/>
    </location>
</feature>
<dbReference type="GO" id="GO:0008381">
    <property type="term" value="F:mechanosensitive monoatomic ion channel activity"/>
    <property type="evidence" value="ECO:0007669"/>
    <property type="project" value="InterPro"/>
</dbReference>
<evidence type="ECO:0000256" key="2">
    <source>
        <dbReference type="ARBA" id="ARBA00008017"/>
    </source>
</evidence>
<dbReference type="STRING" id="206665.SAMN04488516_10932"/>
<sequence length="275" mass="30378">MNLASTLNLIQNWLTLYALKAIVAIAIFFIGKWLARKLTKALLIVLNKKGMDITVINFVEGILYYSLLGIVLIITASQLGIETTSFIAILGAAGLAVGLALKDSLSNFASGIMLVIFKPFRVGDVIKTNGIIGTVQKVSIFNTILHSPDNQKIIIPNSKITTDNITNLTANDTRRIDMTIGIGYEDNIKKAKEILTQIISAHPKILKFPEPIIAVSELADSSVNFAVRPWVKTEDYWNVYFELIEKIKTTFDAQGISIPYPQQDVHLFLKNSPTS</sequence>
<keyword evidence="4 7" id="KW-0812">Transmembrane</keyword>
<evidence type="ECO:0000256" key="6">
    <source>
        <dbReference type="ARBA" id="ARBA00023136"/>
    </source>
</evidence>
<feature type="domain" description="Mechanosensitive ion channel MscS" evidence="8">
    <location>
        <begin position="103"/>
        <end position="169"/>
    </location>
</feature>
<dbReference type="SUPFAM" id="SSF82861">
    <property type="entry name" value="Mechanosensitive channel protein MscS (YggB), transmembrane region"/>
    <property type="match status" value="1"/>
</dbReference>